<gene>
    <name evidence="1" type="ORF">DFA_01788</name>
</gene>
<name>F4PUU0_CACFS</name>
<accession>F4PUU0</accession>
<dbReference type="GeneID" id="14873921"/>
<keyword evidence="2" id="KW-1185">Reference proteome</keyword>
<sequence>MFAATRALFSGLVNKPIKQSHTWRMGQKKRFTMQKSVEDFLRLHNTCLSKRLPKPRKWTEDDVPLPMYKRDHLLLLDKYGYGNKLYKHLQSYEGK</sequence>
<proteinExistence type="predicted"/>
<dbReference type="KEGG" id="dfa:DFA_01788"/>
<dbReference type="OMA" id="LRKYNTC"/>
<dbReference type="RefSeq" id="XP_004359753.1">
    <property type="nucleotide sequence ID" value="XM_004359696.1"/>
</dbReference>
<dbReference type="OrthoDB" id="14098at2759"/>
<dbReference type="EMBL" id="GL883010">
    <property type="protein sequence ID" value="EGG21902.1"/>
    <property type="molecule type" value="Genomic_DNA"/>
</dbReference>
<dbReference type="AlphaFoldDB" id="F4PUU0"/>
<evidence type="ECO:0000313" key="1">
    <source>
        <dbReference type="EMBL" id="EGG21902.1"/>
    </source>
</evidence>
<reference evidence="2" key="1">
    <citation type="journal article" date="2011" name="Genome Res.">
        <title>Phylogeny-wide analysis of social amoeba genomes highlights ancient origins for complex intercellular communication.</title>
        <authorList>
            <person name="Heidel A.J."/>
            <person name="Lawal H.M."/>
            <person name="Felder M."/>
            <person name="Schilde C."/>
            <person name="Helps N.R."/>
            <person name="Tunggal B."/>
            <person name="Rivero F."/>
            <person name="John U."/>
            <person name="Schleicher M."/>
            <person name="Eichinger L."/>
            <person name="Platzer M."/>
            <person name="Noegel A.A."/>
            <person name="Schaap P."/>
            <person name="Gloeckner G."/>
        </authorList>
    </citation>
    <scope>NUCLEOTIDE SEQUENCE [LARGE SCALE GENOMIC DNA]</scope>
    <source>
        <strain evidence="2">SH3</strain>
    </source>
</reference>
<protein>
    <submittedName>
        <fullName evidence="1">Uncharacterized protein</fullName>
    </submittedName>
</protein>
<organism evidence="1 2">
    <name type="scientific">Cavenderia fasciculata</name>
    <name type="common">Slime mold</name>
    <name type="synonym">Dictyostelium fasciculatum</name>
    <dbReference type="NCBI Taxonomy" id="261658"/>
    <lineage>
        <taxon>Eukaryota</taxon>
        <taxon>Amoebozoa</taxon>
        <taxon>Evosea</taxon>
        <taxon>Eumycetozoa</taxon>
        <taxon>Dictyostelia</taxon>
        <taxon>Acytosteliales</taxon>
        <taxon>Cavenderiaceae</taxon>
        <taxon>Cavenderia</taxon>
    </lineage>
</organism>
<evidence type="ECO:0000313" key="2">
    <source>
        <dbReference type="Proteomes" id="UP000007797"/>
    </source>
</evidence>
<dbReference type="Proteomes" id="UP000007797">
    <property type="component" value="Unassembled WGS sequence"/>
</dbReference>